<sequence>MLWEWLRTNASIVYALPAFAQHSCWLSGKKEKQHIADGQLCPLYRRFRNRNLIHSRSPFMSSFICILAFIFFL</sequence>
<accession>A0A4P8XG75</accession>
<protein>
    <submittedName>
        <fullName evidence="2">Uncharacterized protein</fullName>
    </submittedName>
</protein>
<keyword evidence="1" id="KW-0812">Transmembrane</keyword>
<dbReference type="Proteomes" id="UP000300879">
    <property type="component" value="Chromosome"/>
</dbReference>
<feature type="transmembrane region" description="Helical" evidence="1">
    <location>
        <begin position="53"/>
        <end position="72"/>
    </location>
</feature>
<keyword evidence="3" id="KW-1185">Reference proteome</keyword>
<proteinExistence type="predicted"/>
<keyword evidence="1" id="KW-0472">Membrane</keyword>
<gene>
    <name evidence="2" type="ORF">E6C60_0485</name>
</gene>
<name>A0A4P8XG75_9BACL</name>
<keyword evidence="1" id="KW-1133">Transmembrane helix</keyword>
<dbReference type="EMBL" id="CP040396">
    <property type="protein sequence ID" value="QCT01208.1"/>
    <property type="molecule type" value="Genomic_DNA"/>
</dbReference>
<evidence type="ECO:0000256" key="1">
    <source>
        <dbReference type="SAM" id="Phobius"/>
    </source>
</evidence>
<organism evidence="2 3">
    <name type="scientific">Paenibacillus algicola</name>
    <dbReference type="NCBI Taxonomy" id="2565926"/>
    <lineage>
        <taxon>Bacteria</taxon>
        <taxon>Bacillati</taxon>
        <taxon>Bacillota</taxon>
        <taxon>Bacilli</taxon>
        <taxon>Bacillales</taxon>
        <taxon>Paenibacillaceae</taxon>
        <taxon>Paenibacillus</taxon>
    </lineage>
</organism>
<dbReference type="KEGG" id="palo:E6C60_0485"/>
<dbReference type="AlphaFoldDB" id="A0A4P8XG75"/>
<evidence type="ECO:0000313" key="2">
    <source>
        <dbReference type="EMBL" id="QCT01208.1"/>
    </source>
</evidence>
<evidence type="ECO:0000313" key="3">
    <source>
        <dbReference type="Proteomes" id="UP000300879"/>
    </source>
</evidence>
<reference evidence="2 3" key="1">
    <citation type="submission" date="2019-05" db="EMBL/GenBank/DDBJ databases">
        <authorList>
            <person name="Chen C."/>
        </authorList>
    </citation>
    <scope>NUCLEOTIDE SEQUENCE [LARGE SCALE GENOMIC DNA]</scope>
    <source>
        <strain evidence="2 3">HB172198</strain>
    </source>
</reference>